<dbReference type="EMBL" id="CP045997">
    <property type="protein sequence ID" value="QHV94802.1"/>
    <property type="molecule type" value="Genomic_DNA"/>
</dbReference>
<dbReference type="KEGG" id="senf:GJR95_07130"/>
<dbReference type="InterPro" id="IPR050765">
    <property type="entry name" value="Riboflavin_Biosynth_HTPR"/>
</dbReference>
<dbReference type="RefSeq" id="WP_162385221.1">
    <property type="nucleotide sequence ID" value="NZ_CP045997.1"/>
</dbReference>
<sequence>MRKLKLQMQLSVDGYVAGPNGELDWMSFDQDSNLLALINSLTDSSDTILLGRKMTDGFVNYWENVVNNQPDSPEFSFAQKMVDTPKVVFSKTLKSIAGKNVTIENGDLATAVKNMKSKTGKDIIVYGGADFVSSLIKEGLIDEFNFFINPIMINKGLRIFDLLGERQKLLLQNATGYECGVVVLSYQLTGG</sequence>
<evidence type="ECO:0000313" key="3">
    <source>
        <dbReference type="Proteomes" id="UP000464577"/>
    </source>
</evidence>
<evidence type="ECO:0000259" key="1">
    <source>
        <dbReference type="Pfam" id="PF01872"/>
    </source>
</evidence>
<dbReference type="SUPFAM" id="SSF53597">
    <property type="entry name" value="Dihydrofolate reductase-like"/>
    <property type="match status" value="1"/>
</dbReference>
<dbReference type="Pfam" id="PF01872">
    <property type="entry name" value="RibD_C"/>
    <property type="match status" value="1"/>
</dbReference>
<protein>
    <submittedName>
        <fullName evidence="2">Dihydrofolate reductase</fullName>
    </submittedName>
</protein>
<organism evidence="2 3">
    <name type="scientific">Spirosoma endbachense</name>
    <dbReference type="NCBI Taxonomy" id="2666025"/>
    <lineage>
        <taxon>Bacteria</taxon>
        <taxon>Pseudomonadati</taxon>
        <taxon>Bacteroidota</taxon>
        <taxon>Cytophagia</taxon>
        <taxon>Cytophagales</taxon>
        <taxon>Cytophagaceae</taxon>
        <taxon>Spirosoma</taxon>
    </lineage>
</organism>
<reference evidence="2 3" key="1">
    <citation type="submission" date="2019-11" db="EMBL/GenBank/DDBJ databases">
        <title>Spirosoma endbachense sp. nov., isolated from a natural salt meadow.</title>
        <authorList>
            <person name="Rojas J."/>
            <person name="Ambika Manirajan B."/>
            <person name="Ratering S."/>
            <person name="Suarez C."/>
            <person name="Geissler-Plaum R."/>
            <person name="Schnell S."/>
        </authorList>
    </citation>
    <scope>NUCLEOTIDE SEQUENCE [LARGE SCALE GENOMIC DNA]</scope>
    <source>
        <strain evidence="2 3">I-24</strain>
    </source>
</reference>
<name>A0A6P1VRS3_9BACT</name>
<keyword evidence="3" id="KW-1185">Reference proteome</keyword>
<dbReference type="GO" id="GO:0008703">
    <property type="term" value="F:5-amino-6-(5-phosphoribosylamino)uracil reductase activity"/>
    <property type="evidence" value="ECO:0007669"/>
    <property type="project" value="InterPro"/>
</dbReference>
<dbReference type="PANTHER" id="PTHR38011:SF11">
    <property type="entry name" value="2,5-DIAMINO-6-RIBOSYLAMINO-4(3H)-PYRIMIDINONE 5'-PHOSPHATE REDUCTASE"/>
    <property type="match status" value="1"/>
</dbReference>
<dbReference type="GO" id="GO:0009231">
    <property type="term" value="P:riboflavin biosynthetic process"/>
    <property type="evidence" value="ECO:0007669"/>
    <property type="project" value="InterPro"/>
</dbReference>
<proteinExistence type="predicted"/>
<dbReference type="AlphaFoldDB" id="A0A6P1VRS3"/>
<dbReference type="Gene3D" id="3.40.430.10">
    <property type="entry name" value="Dihydrofolate Reductase, subunit A"/>
    <property type="match status" value="1"/>
</dbReference>
<gene>
    <name evidence="2" type="ORF">GJR95_07130</name>
</gene>
<dbReference type="InterPro" id="IPR002734">
    <property type="entry name" value="RibDG_C"/>
</dbReference>
<feature type="domain" description="Bacterial bifunctional deaminase-reductase C-terminal" evidence="1">
    <location>
        <begin position="3"/>
        <end position="182"/>
    </location>
</feature>
<dbReference type="Proteomes" id="UP000464577">
    <property type="component" value="Chromosome"/>
</dbReference>
<accession>A0A6P1VRS3</accession>
<evidence type="ECO:0000313" key="2">
    <source>
        <dbReference type="EMBL" id="QHV94802.1"/>
    </source>
</evidence>
<dbReference type="InterPro" id="IPR024072">
    <property type="entry name" value="DHFR-like_dom_sf"/>
</dbReference>
<dbReference type="PANTHER" id="PTHR38011">
    <property type="entry name" value="DIHYDROFOLATE REDUCTASE FAMILY PROTEIN (AFU_ORTHOLOGUE AFUA_8G06820)"/>
    <property type="match status" value="1"/>
</dbReference>